<keyword evidence="1" id="KW-0812">Transmembrane</keyword>
<dbReference type="AlphaFoldDB" id="A0A3N2DBE3"/>
<dbReference type="Proteomes" id="UP000275356">
    <property type="component" value="Unassembled WGS sequence"/>
</dbReference>
<keyword evidence="1" id="KW-1133">Transmembrane helix</keyword>
<organism evidence="2 3">
    <name type="scientific">Salana multivorans</name>
    <dbReference type="NCBI Taxonomy" id="120377"/>
    <lineage>
        <taxon>Bacteria</taxon>
        <taxon>Bacillati</taxon>
        <taxon>Actinomycetota</taxon>
        <taxon>Actinomycetes</taxon>
        <taxon>Micrococcales</taxon>
        <taxon>Beutenbergiaceae</taxon>
        <taxon>Salana</taxon>
    </lineage>
</organism>
<accession>A0A3N2DBE3</accession>
<name>A0A3N2DBE3_9MICO</name>
<sequence length="348" mass="35656">MSSESRAVAAVVGLLIVPLVVSLAWILVPQPARPWAEREVAAIILVPIPAARSELVERVELGVERGSPTALLYGGPSGVVERVASSGDPAGSGEVIMTVGGGVVRALVADRPLSGPVSLESPEPEIQAVAEVLVAAGVLTDTTAAANPDAFAQAVDAYALQQGWVPPEPGVFDPGWVIWLGPRPARLELNVMLGVPAEPGQVIGQTTTPVLALVLGAESPRDATVRISGTELAVPADGRLTGEELSNVDAEVPPDGTTFSAELVVRPEQPVLTVATSSVVRSSDGRTCVLRVPPGLDPNDEAAVRAHLESVPVEVLSGTPGLQHVVGELVEGDAIVGNVSVDGLPRGC</sequence>
<dbReference type="RefSeq" id="WP_123739160.1">
    <property type="nucleotide sequence ID" value="NZ_RKHQ01000001.1"/>
</dbReference>
<reference evidence="2 3" key="1">
    <citation type="submission" date="2018-11" db="EMBL/GenBank/DDBJ databases">
        <title>Sequencing the genomes of 1000 actinobacteria strains.</title>
        <authorList>
            <person name="Klenk H.-P."/>
        </authorList>
    </citation>
    <scope>NUCLEOTIDE SEQUENCE [LARGE SCALE GENOMIC DNA]</scope>
    <source>
        <strain evidence="2 3">DSM 13521</strain>
    </source>
</reference>
<evidence type="ECO:0008006" key="4">
    <source>
        <dbReference type="Google" id="ProtNLM"/>
    </source>
</evidence>
<keyword evidence="1" id="KW-0472">Membrane</keyword>
<evidence type="ECO:0000313" key="3">
    <source>
        <dbReference type="Proteomes" id="UP000275356"/>
    </source>
</evidence>
<dbReference type="EMBL" id="RKHQ01000001">
    <property type="protein sequence ID" value="ROR97063.1"/>
    <property type="molecule type" value="Genomic_DNA"/>
</dbReference>
<feature type="transmembrane region" description="Helical" evidence="1">
    <location>
        <begin position="7"/>
        <end position="28"/>
    </location>
</feature>
<protein>
    <recommendedName>
        <fullName evidence="4">Multidrug efflux pump subunit AcrA (Membrane-fusion protein)</fullName>
    </recommendedName>
</protein>
<gene>
    <name evidence="2" type="ORF">EDD28_1656</name>
</gene>
<keyword evidence="3" id="KW-1185">Reference proteome</keyword>
<proteinExistence type="predicted"/>
<dbReference type="OrthoDB" id="5124243at2"/>
<evidence type="ECO:0000256" key="1">
    <source>
        <dbReference type="SAM" id="Phobius"/>
    </source>
</evidence>
<evidence type="ECO:0000313" key="2">
    <source>
        <dbReference type="EMBL" id="ROR97063.1"/>
    </source>
</evidence>
<comment type="caution">
    <text evidence="2">The sequence shown here is derived from an EMBL/GenBank/DDBJ whole genome shotgun (WGS) entry which is preliminary data.</text>
</comment>